<reference evidence="1 2" key="1">
    <citation type="submission" date="2018-06" db="EMBL/GenBank/DDBJ databases">
        <title>Comparative genomics reveals the genomic features of Rhizophagus irregularis, R. cerebriforme, R. diaphanum and Gigaspora rosea, and their symbiotic lifestyle signature.</title>
        <authorList>
            <person name="Morin E."/>
            <person name="San Clemente H."/>
            <person name="Chen E.C.H."/>
            <person name="De La Providencia I."/>
            <person name="Hainaut M."/>
            <person name="Kuo A."/>
            <person name="Kohler A."/>
            <person name="Murat C."/>
            <person name="Tang N."/>
            <person name="Roy S."/>
            <person name="Loubradou J."/>
            <person name="Henrissat B."/>
            <person name="Grigoriev I.V."/>
            <person name="Corradi N."/>
            <person name="Roux C."/>
            <person name="Martin F.M."/>
        </authorList>
    </citation>
    <scope>NUCLEOTIDE SEQUENCE [LARGE SCALE GENOMIC DNA]</scope>
    <source>
        <strain evidence="1 2">DAOM 227022</strain>
    </source>
</reference>
<dbReference type="Proteomes" id="UP000265703">
    <property type="component" value="Unassembled WGS sequence"/>
</dbReference>
<dbReference type="AlphaFoldDB" id="A0A397RZP1"/>
<dbReference type="InterPro" id="IPR022155">
    <property type="entry name" value="DUF3684"/>
</dbReference>
<sequence>MAFYWRGNQLFTKQGPIEDKNEGWTTFLMDMRDPLKLPDFEEFARFLANSLVFTVNLQEITVYFNDILSIQLSKKLQEPKLMMISSEFNTFSPQKMFQLTSVDIRNVQLDVKYQKKEASIFFKIASGSLNVKVSEAFSAEMERITKKKPPSKTIIQMIFTGFDEHNSSKDDDKNISPIFKDQLQYPEQGRIYIGFTTHQTTGCCSHLAARVIPTMERESIDLANKTLAVYNGEMLYLAGTLCRILYEDEMTQITQLYNEMISTDIKDSENTNSENTNSIQELLENRAAHALTHFSFNPSTPNEQVGRMIESQFFDCLKRKLSVLSTNGVLPISDIRIPNLEMEGFIQKVPLVPKIILEQCDSFFKKANKKMNIIEELNIQDVLYELNNRTLSEDEMIKLLK</sequence>
<dbReference type="EMBL" id="QKYT01002164">
    <property type="protein sequence ID" value="RIA78752.1"/>
    <property type="molecule type" value="Genomic_DNA"/>
</dbReference>
<comment type="caution">
    <text evidence="1">The sequence shown here is derived from an EMBL/GenBank/DDBJ whole genome shotgun (WGS) entry which is preliminary data.</text>
</comment>
<name>A0A397RZP1_9GLOM</name>
<proteinExistence type="predicted"/>
<keyword evidence="2" id="KW-1185">Reference proteome</keyword>
<gene>
    <name evidence="1" type="ORF">C1645_810982</name>
</gene>
<dbReference type="Pfam" id="PF12449">
    <property type="entry name" value="DUF3684"/>
    <property type="match status" value="1"/>
</dbReference>
<accession>A0A397RZP1</accession>
<dbReference type="PANTHER" id="PTHR47839:SF1">
    <property type="entry name" value="DOMAIN PROTEIN, PUTATIVE (AFU_ORTHOLOGUE AFUA_6G04830)-RELATED"/>
    <property type="match status" value="1"/>
</dbReference>
<dbReference type="OrthoDB" id="10031156at2759"/>
<dbReference type="PANTHER" id="PTHR47839">
    <property type="entry name" value="DOMAIN PROTEIN, PUTATIVE (AFU_ORTHOLOGUE AFUA_6G04830)-RELATED"/>
    <property type="match status" value="1"/>
</dbReference>
<evidence type="ECO:0000313" key="1">
    <source>
        <dbReference type="EMBL" id="RIA78752.1"/>
    </source>
</evidence>
<organism evidence="1 2">
    <name type="scientific">Glomus cerebriforme</name>
    <dbReference type="NCBI Taxonomy" id="658196"/>
    <lineage>
        <taxon>Eukaryota</taxon>
        <taxon>Fungi</taxon>
        <taxon>Fungi incertae sedis</taxon>
        <taxon>Mucoromycota</taxon>
        <taxon>Glomeromycotina</taxon>
        <taxon>Glomeromycetes</taxon>
        <taxon>Glomerales</taxon>
        <taxon>Glomeraceae</taxon>
        <taxon>Glomus</taxon>
    </lineage>
</organism>
<protein>
    <submittedName>
        <fullName evidence="1">Uncharacterized protein</fullName>
    </submittedName>
</protein>
<feature type="non-terminal residue" evidence="1">
    <location>
        <position position="401"/>
    </location>
</feature>
<evidence type="ECO:0000313" key="2">
    <source>
        <dbReference type="Proteomes" id="UP000265703"/>
    </source>
</evidence>
<dbReference type="STRING" id="658196.A0A397RZP1"/>